<dbReference type="EMBL" id="CM024808">
    <property type="protein sequence ID" value="KAG8006612.1"/>
    <property type="molecule type" value="Genomic_DNA"/>
</dbReference>
<evidence type="ECO:0000313" key="2">
    <source>
        <dbReference type="Proteomes" id="UP000805704"/>
    </source>
</evidence>
<proteinExistence type="predicted"/>
<accession>A0ACB7EXF7</accession>
<evidence type="ECO:0000313" key="1">
    <source>
        <dbReference type="EMBL" id="KAG8006612.1"/>
    </source>
</evidence>
<dbReference type="Proteomes" id="UP000805704">
    <property type="component" value="Chromosome 20"/>
</dbReference>
<sequence>MYGQSRMSSSGGAYSSRSMFAGSGGGGSSRISSGSSMGLYSSGSGGGGGGGGSYSFSYSSGGAGGAGFGGGVDNMEVSANEKATMQNLNDRLATYLEKVRKLETANADLELKIKQFLESKTSPSARDYSAFYVTIAELQGKILDATRINGGIYLSIDNAKLAADDFRVKYENELAMRQSVEADIAGLRRVLDELTLSRTDLEMQIEGLKEELIFLKKNHEEELLAMRTQMSGQVNVEVDAAPQDDLSKVIQDVREHYEAIAAKNVKDLEAWYQTKSDSLTQEVAVHTETINTSKSEITELKRTLQGLEIELQSQLSMKASLENTLSETQNRYAMQLVGYQSQVSMLEEQLVQLRADLERQSAGVPGSAGHQDQAGDGDRRVQEAAGRRGEQQVSFLINSPRHLSSSSTTSTSTTTTKQKVITIVEEIVDGKVVSSSSETISQTL</sequence>
<gene>
    <name evidence="1" type="primary">KRT13.8</name>
    <name evidence="1" type="ORF">GBF38_021166</name>
</gene>
<organism evidence="1 2">
    <name type="scientific">Nibea albiflora</name>
    <name type="common">Yellow drum</name>
    <name type="synonym">Corvina albiflora</name>
    <dbReference type="NCBI Taxonomy" id="240163"/>
    <lineage>
        <taxon>Eukaryota</taxon>
        <taxon>Metazoa</taxon>
        <taxon>Chordata</taxon>
        <taxon>Craniata</taxon>
        <taxon>Vertebrata</taxon>
        <taxon>Euteleostomi</taxon>
        <taxon>Actinopterygii</taxon>
        <taxon>Neopterygii</taxon>
        <taxon>Teleostei</taxon>
        <taxon>Neoteleostei</taxon>
        <taxon>Acanthomorphata</taxon>
        <taxon>Eupercaria</taxon>
        <taxon>Sciaenidae</taxon>
        <taxon>Nibea</taxon>
    </lineage>
</organism>
<name>A0ACB7EXF7_NIBAL</name>
<keyword evidence="2" id="KW-1185">Reference proteome</keyword>
<protein>
    <submittedName>
        <fullName evidence="1">Keratin</fullName>
    </submittedName>
</protein>
<reference evidence="1" key="1">
    <citation type="submission" date="2020-04" db="EMBL/GenBank/DDBJ databases">
        <title>A chromosome-scale assembly and high-density genetic map of the yellow drum (Nibea albiflora) genome.</title>
        <authorList>
            <person name="Xu D."/>
            <person name="Zhang W."/>
            <person name="Chen R."/>
            <person name="Tan P."/>
            <person name="Wang L."/>
            <person name="Song H."/>
            <person name="Tian L."/>
            <person name="Zhu Q."/>
            <person name="Wang B."/>
        </authorList>
    </citation>
    <scope>NUCLEOTIDE SEQUENCE</scope>
    <source>
        <strain evidence="1">ZJHYS-2018</strain>
    </source>
</reference>
<comment type="caution">
    <text evidence="1">The sequence shown here is derived from an EMBL/GenBank/DDBJ whole genome shotgun (WGS) entry which is preliminary data.</text>
</comment>